<evidence type="ECO:0000256" key="1">
    <source>
        <dbReference type="SAM" id="SignalP"/>
    </source>
</evidence>
<organism evidence="2">
    <name type="scientific">Hyalomma excavatum</name>
    <dbReference type="NCBI Taxonomy" id="257692"/>
    <lineage>
        <taxon>Eukaryota</taxon>
        <taxon>Metazoa</taxon>
        <taxon>Ecdysozoa</taxon>
        <taxon>Arthropoda</taxon>
        <taxon>Chelicerata</taxon>
        <taxon>Arachnida</taxon>
        <taxon>Acari</taxon>
        <taxon>Parasitiformes</taxon>
        <taxon>Ixodida</taxon>
        <taxon>Ixodoidea</taxon>
        <taxon>Ixodidae</taxon>
        <taxon>Hyalomminae</taxon>
        <taxon>Hyalomma</taxon>
    </lineage>
</organism>
<sequence length="123" mass="12714">MKSAVAVVIFAAYITNIASPVAGIVTKPKYNTMCPIRHPFGIGNCSAFGHVIPAGTGMALGVPCVLVECSSSGHTLVIKGCPVGKTTCQGTPTAPVPSSGPWPVCCKDCHIYDSSSRRKPKLV</sequence>
<proteinExistence type="evidence at transcript level"/>
<reference evidence="2" key="1">
    <citation type="journal article" date="2017" name="Ticks Tick Borne Dis.">
        <title>An insight into the sialome of Hyalomma excavatum.</title>
        <authorList>
            <person name="Ribeiro J.M."/>
            <person name="Slovak M."/>
            <person name="Francischetti I.M."/>
        </authorList>
    </citation>
    <scope>NUCLEOTIDE SEQUENCE</scope>
    <source>
        <strain evidence="2">Samish</strain>
        <tissue evidence="2">Salivary glands</tissue>
    </source>
</reference>
<feature type="signal peptide" evidence="1">
    <location>
        <begin position="1"/>
        <end position="23"/>
    </location>
</feature>
<protein>
    <submittedName>
        <fullName evidence="2">Putative secreted peptide</fullName>
    </submittedName>
</protein>
<name>A0A131XPZ9_9ACAR</name>
<dbReference type="AlphaFoldDB" id="A0A131XPZ9"/>
<accession>A0A131XPZ9</accession>
<dbReference type="EMBL" id="GEFH01000940">
    <property type="protein sequence ID" value="JAP67641.1"/>
    <property type="molecule type" value="mRNA"/>
</dbReference>
<feature type="chain" id="PRO_5007284018" evidence="1">
    <location>
        <begin position="24"/>
        <end position="123"/>
    </location>
</feature>
<evidence type="ECO:0000313" key="2">
    <source>
        <dbReference type="EMBL" id="JAP67641.1"/>
    </source>
</evidence>
<keyword evidence="1" id="KW-0732">Signal</keyword>